<keyword evidence="5" id="KW-0997">Cell inner membrane</keyword>
<keyword evidence="3 9" id="KW-0813">Transport</keyword>
<dbReference type="AlphaFoldDB" id="A0A6P2C3E0"/>
<feature type="transmembrane region" description="Helical" evidence="9">
    <location>
        <begin position="187"/>
        <end position="210"/>
    </location>
</feature>
<evidence type="ECO:0000256" key="9">
    <source>
        <dbReference type="RuleBase" id="RU361157"/>
    </source>
</evidence>
<proteinExistence type="inferred from homology"/>
<evidence type="ECO:0000256" key="3">
    <source>
        <dbReference type="ARBA" id="ARBA00022448"/>
    </source>
</evidence>
<feature type="domain" description="ABC transmembrane type-2" evidence="10">
    <location>
        <begin position="80"/>
        <end position="329"/>
    </location>
</feature>
<evidence type="ECO:0000256" key="5">
    <source>
        <dbReference type="ARBA" id="ARBA00022519"/>
    </source>
</evidence>
<dbReference type="InterPro" id="IPR047817">
    <property type="entry name" value="ABC2_TM_bact-type"/>
</dbReference>
<name>A0A6P2C3E0_9ACTN</name>
<reference evidence="11 12" key="1">
    <citation type="submission" date="2018-11" db="EMBL/GenBank/DDBJ databases">
        <title>Trebonia kvetii gen.nov., sp.nov., a novel acidophilic actinobacterium, and proposal of the new actinobacterial family Treboniaceae fam. nov.</title>
        <authorList>
            <person name="Rapoport D."/>
            <person name="Sagova-Mareckova M."/>
            <person name="Sedlacek I."/>
            <person name="Provaznik J."/>
            <person name="Kralova S."/>
            <person name="Pavlinic D."/>
            <person name="Benes V."/>
            <person name="Kopecky J."/>
        </authorList>
    </citation>
    <scope>NUCLEOTIDE SEQUENCE [LARGE SCALE GENOMIC DNA]</scope>
    <source>
        <strain evidence="11 12">15Tr583</strain>
    </source>
</reference>
<feature type="transmembrane region" description="Helical" evidence="9">
    <location>
        <begin position="83"/>
        <end position="104"/>
    </location>
</feature>
<protein>
    <recommendedName>
        <fullName evidence="9">Transport permease protein</fullName>
    </recommendedName>
</protein>
<evidence type="ECO:0000313" key="11">
    <source>
        <dbReference type="EMBL" id="TVZ05698.1"/>
    </source>
</evidence>
<keyword evidence="8 9" id="KW-0472">Membrane</keyword>
<accession>A0A6P2C3E0</accession>
<keyword evidence="4 9" id="KW-1003">Cell membrane</keyword>
<dbReference type="Pfam" id="PF01061">
    <property type="entry name" value="ABC2_membrane"/>
    <property type="match status" value="1"/>
</dbReference>
<evidence type="ECO:0000256" key="6">
    <source>
        <dbReference type="ARBA" id="ARBA00022692"/>
    </source>
</evidence>
<dbReference type="Proteomes" id="UP000460272">
    <property type="component" value="Unassembled WGS sequence"/>
</dbReference>
<dbReference type="PANTHER" id="PTHR30413:SF8">
    <property type="entry name" value="TRANSPORT PERMEASE PROTEIN"/>
    <property type="match status" value="1"/>
</dbReference>
<dbReference type="RefSeq" id="WP_145853399.1">
    <property type="nucleotide sequence ID" value="NZ_RPFW01000002.1"/>
</dbReference>
<evidence type="ECO:0000256" key="1">
    <source>
        <dbReference type="ARBA" id="ARBA00004429"/>
    </source>
</evidence>
<keyword evidence="6 9" id="KW-0812">Transmembrane</keyword>
<evidence type="ECO:0000256" key="8">
    <source>
        <dbReference type="ARBA" id="ARBA00023136"/>
    </source>
</evidence>
<sequence>MDNSGQISAPGTLQAGAVIVPEPPRVPDRPLAELAADYELKLSGARPPLRRYVAMLWQRRHFIIGYATARNVSMYTDAKLGQIWQVLTPLLNAGVYYLIFGLLFEAARGVAHYPAFLVTGVFVFAFSERSIVTGSNVMRANLQLIRALYFPRASLPLAYVIVELQQMLVGMVVLVVIMLVSGEYPSWYWLLLIPAVFLQTLFNTGAALIVARLGGSLADVSELIPFFLRISRYFCGVMYLIITLPAVLTNWQKQVLSLNPFAVYISLVRVAFMHSYRTNSAGNQPYNYGLCQQFLKIPGPGKHILPGTRVPTTLILPNSKLPSIVIPKSGPLSKISNIPLQAYCHAIVTNNDLWIAAVGWGVVFFAFGIVFFWRAENLYGRG</sequence>
<evidence type="ECO:0000256" key="7">
    <source>
        <dbReference type="ARBA" id="ARBA00022989"/>
    </source>
</evidence>
<dbReference type="GO" id="GO:0140359">
    <property type="term" value="F:ABC-type transporter activity"/>
    <property type="evidence" value="ECO:0007669"/>
    <property type="project" value="InterPro"/>
</dbReference>
<dbReference type="EMBL" id="RPFW01000002">
    <property type="protein sequence ID" value="TVZ05698.1"/>
    <property type="molecule type" value="Genomic_DNA"/>
</dbReference>
<keyword evidence="7 9" id="KW-1133">Transmembrane helix</keyword>
<comment type="caution">
    <text evidence="11">The sequence shown here is derived from an EMBL/GenBank/DDBJ whole genome shotgun (WGS) entry which is preliminary data.</text>
</comment>
<dbReference type="GO" id="GO:0005886">
    <property type="term" value="C:plasma membrane"/>
    <property type="evidence" value="ECO:0007669"/>
    <property type="project" value="UniProtKB-SubCell"/>
</dbReference>
<feature type="transmembrane region" description="Helical" evidence="9">
    <location>
        <begin position="353"/>
        <end position="373"/>
    </location>
</feature>
<keyword evidence="12" id="KW-1185">Reference proteome</keyword>
<comment type="subcellular location">
    <subcellularLocation>
        <location evidence="1">Cell inner membrane</location>
        <topology evidence="1">Multi-pass membrane protein</topology>
    </subcellularLocation>
    <subcellularLocation>
        <location evidence="9">Cell membrane</location>
        <topology evidence="9">Multi-pass membrane protein</topology>
    </subcellularLocation>
</comment>
<feature type="transmembrane region" description="Helical" evidence="9">
    <location>
        <begin position="110"/>
        <end position="132"/>
    </location>
</feature>
<feature type="transmembrane region" description="Helical" evidence="9">
    <location>
        <begin position="230"/>
        <end position="248"/>
    </location>
</feature>
<gene>
    <name evidence="11" type="ORF">EAS64_14490</name>
</gene>
<feature type="transmembrane region" description="Helical" evidence="9">
    <location>
        <begin position="153"/>
        <end position="181"/>
    </location>
</feature>
<dbReference type="PANTHER" id="PTHR30413">
    <property type="entry name" value="INNER MEMBRANE TRANSPORT PERMEASE"/>
    <property type="match status" value="1"/>
</dbReference>
<organism evidence="11 12">
    <name type="scientific">Trebonia kvetii</name>
    <dbReference type="NCBI Taxonomy" id="2480626"/>
    <lineage>
        <taxon>Bacteria</taxon>
        <taxon>Bacillati</taxon>
        <taxon>Actinomycetota</taxon>
        <taxon>Actinomycetes</taxon>
        <taxon>Streptosporangiales</taxon>
        <taxon>Treboniaceae</taxon>
        <taxon>Trebonia</taxon>
    </lineage>
</organism>
<evidence type="ECO:0000256" key="4">
    <source>
        <dbReference type="ARBA" id="ARBA00022475"/>
    </source>
</evidence>
<dbReference type="OrthoDB" id="4186295at2"/>
<comment type="similarity">
    <text evidence="2 9">Belongs to the ABC-2 integral membrane protein family.</text>
</comment>
<evidence type="ECO:0000313" key="12">
    <source>
        <dbReference type="Proteomes" id="UP000460272"/>
    </source>
</evidence>
<dbReference type="GO" id="GO:0015920">
    <property type="term" value="P:lipopolysaccharide transport"/>
    <property type="evidence" value="ECO:0007669"/>
    <property type="project" value="TreeGrafter"/>
</dbReference>
<evidence type="ECO:0000256" key="2">
    <source>
        <dbReference type="ARBA" id="ARBA00007783"/>
    </source>
</evidence>
<evidence type="ECO:0000259" key="10">
    <source>
        <dbReference type="PROSITE" id="PS51012"/>
    </source>
</evidence>
<feature type="transmembrane region" description="Helical" evidence="9">
    <location>
        <begin position="254"/>
        <end position="272"/>
    </location>
</feature>
<dbReference type="InterPro" id="IPR013525">
    <property type="entry name" value="ABC2_TM"/>
</dbReference>
<dbReference type="PROSITE" id="PS51012">
    <property type="entry name" value="ABC_TM2"/>
    <property type="match status" value="1"/>
</dbReference>